<keyword evidence="1" id="KW-0328">Glycosyltransferase</keyword>
<keyword evidence="2" id="KW-1185">Reference proteome</keyword>
<keyword evidence="1" id="KW-0808">Transferase</keyword>
<accession>A0ACC2TMN1</accession>
<evidence type="ECO:0000313" key="1">
    <source>
        <dbReference type="EMBL" id="KAJ9075497.1"/>
    </source>
</evidence>
<sequence>MASQPVPEKFHKQVQLLEQRPQLISLMTIIRNKKSPRVDFIFYSDRIIRLLVEEGLNHLPTISRKVITPVDTSFAGKMF</sequence>
<comment type="caution">
    <text evidence="1">The sequence shown here is derived from an EMBL/GenBank/DDBJ whole genome shotgun (WGS) entry which is preliminary data.</text>
</comment>
<proteinExistence type="predicted"/>
<gene>
    <name evidence="1" type="primary">FUR1_3</name>
    <name evidence="1" type="ORF">DSO57_1035564</name>
</gene>
<dbReference type="Proteomes" id="UP001165960">
    <property type="component" value="Unassembled WGS sequence"/>
</dbReference>
<dbReference type="EMBL" id="QTSX02002447">
    <property type="protein sequence ID" value="KAJ9075497.1"/>
    <property type="molecule type" value="Genomic_DNA"/>
</dbReference>
<dbReference type="EC" id="2.4.2.9" evidence="1"/>
<protein>
    <submittedName>
        <fullName evidence="1">Uracil phosphoribosyltransferase, synthesizes UMP from uracil</fullName>
        <ecNumber evidence="1">2.4.2.9</ecNumber>
    </submittedName>
</protein>
<evidence type="ECO:0000313" key="2">
    <source>
        <dbReference type="Proteomes" id="UP001165960"/>
    </source>
</evidence>
<name>A0ACC2TMN1_9FUNG</name>
<organism evidence="1 2">
    <name type="scientific">Entomophthora muscae</name>
    <dbReference type="NCBI Taxonomy" id="34485"/>
    <lineage>
        <taxon>Eukaryota</taxon>
        <taxon>Fungi</taxon>
        <taxon>Fungi incertae sedis</taxon>
        <taxon>Zoopagomycota</taxon>
        <taxon>Entomophthoromycotina</taxon>
        <taxon>Entomophthoromycetes</taxon>
        <taxon>Entomophthorales</taxon>
        <taxon>Entomophthoraceae</taxon>
        <taxon>Entomophthora</taxon>
    </lineage>
</organism>
<reference evidence="1" key="1">
    <citation type="submission" date="2022-04" db="EMBL/GenBank/DDBJ databases">
        <title>Genome of the entomopathogenic fungus Entomophthora muscae.</title>
        <authorList>
            <person name="Elya C."/>
            <person name="Lovett B.R."/>
            <person name="Lee E."/>
            <person name="Macias A.M."/>
            <person name="Hajek A.E."/>
            <person name="De Bivort B.L."/>
            <person name="Kasson M.T."/>
            <person name="De Fine Licht H.H."/>
            <person name="Stajich J.E."/>
        </authorList>
    </citation>
    <scope>NUCLEOTIDE SEQUENCE</scope>
    <source>
        <strain evidence="1">Berkeley</strain>
    </source>
</reference>